<dbReference type="PANTHER" id="PTHR43096:SF48">
    <property type="entry name" value="CHAPERONE PROTEIN DNAJ"/>
    <property type="match status" value="1"/>
</dbReference>
<dbReference type="PRINTS" id="PR00625">
    <property type="entry name" value="JDOMAIN"/>
</dbReference>
<dbReference type="SUPFAM" id="SSF49493">
    <property type="entry name" value="HSP40/DnaJ peptide-binding domain"/>
    <property type="match status" value="2"/>
</dbReference>
<name>D8JUK6_HYPDA</name>
<evidence type="ECO:0000256" key="5">
    <source>
        <dbReference type="ARBA" id="ARBA00023186"/>
    </source>
</evidence>
<dbReference type="Gene3D" id="2.60.260.20">
    <property type="entry name" value="Urease metallochaperone UreE, N-terminal domain"/>
    <property type="match status" value="2"/>
</dbReference>
<dbReference type="EMBL" id="CP002083">
    <property type="protein sequence ID" value="ADJ24636.1"/>
    <property type="molecule type" value="Genomic_DNA"/>
</dbReference>
<dbReference type="Pfam" id="PF01556">
    <property type="entry name" value="DnaJ_C"/>
    <property type="match status" value="1"/>
</dbReference>
<dbReference type="GO" id="GO:0051082">
    <property type="term" value="F:unfolded protein binding"/>
    <property type="evidence" value="ECO:0007669"/>
    <property type="project" value="InterPro"/>
</dbReference>
<dbReference type="Proteomes" id="UP000002033">
    <property type="component" value="Chromosome"/>
</dbReference>
<dbReference type="SUPFAM" id="SSF46565">
    <property type="entry name" value="Chaperone J-domain"/>
    <property type="match status" value="1"/>
</dbReference>
<dbReference type="InterPro" id="IPR001623">
    <property type="entry name" value="DnaJ_domain"/>
</dbReference>
<dbReference type="AlphaFoldDB" id="D8JUK6"/>
<keyword evidence="4" id="KW-0862">Zinc</keyword>
<evidence type="ECO:0000256" key="4">
    <source>
        <dbReference type="ARBA" id="ARBA00022833"/>
    </source>
</evidence>
<organism evidence="8 9">
    <name type="scientific">Hyphomicrobium denitrificans (strain ATCC 51888 / DSM 1869 / NCIMB 11706 / TK 0415)</name>
    <dbReference type="NCBI Taxonomy" id="582899"/>
    <lineage>
        <taxon>Bacteria</taxon>
        <taxon>Pseudomonadati</taxon>
        <taxon>Pseudomonadota</taxon>
        <taxon>Alphaproteobacteria</taxon>
        <taxon>Hyphomicrobiales</taxon>
        <taxon>Hyphomicrobiaceae</taxon>
        <taxon>Hyphomicrobium</taxon>
    </lineage>
</organism>
<dbReference type="Gene3D" id="1.10.287.110">
    <property type="entry name" value="DnaJ domain"/>
    <property type="match status" value="1"/>
</dbReference>
<evidence type="ECO:0000259" key="7">
    <source>
        <dbReference type="PROSITE" id="PS50076"/>
    </source>
</evidence>
<proteinExistence type="predicted"/>
<dbReference type="PANTHER" id="PTHR43096">
    <property type="entry name" value="DNAJ HOMOLOG 1, MITOCHONDRIAL-RELATED"/>
    <property type="match status" value="1"/>
</dbReference>
<dbReference type="PROSITE" id="PS00636">
    <property type="entry name" value="DNAJ_1"/>
    <property type="match status" value="1"/>
</dbReference>
<dbReference type="InterPro" id="IPR036869">
    <property type="entry name" value="J_dom_sf"/>
</dbReference>
<dbReference type="eggNOG" id="COG0484">
    <property type="taxonomic scope" value="Bacteria"/>
</dbReference>
<dbReference type="InterPro" id="IPR002939">
    <property type="entry name" value="DnaJ_C"/>
</dbReference>
<sequence length="321" mass="34098">MKTASMADDLYDILGVSRRATEEDIRKAFRKLAKANHPDVNPGNAAAGERFKKITAANDILSDPEKRRQYDAGEIDGKGDPRRPFWGHAGAGAGAGPGGPRRPQAARGGQAGAFEDFSFSDIFSDVFGAGSAGGGAGAGRREGFGFAARGQDLRYSLEVDFLEAVLGAKKRVTLPDGGVLDLAVPEGVTDGQTLRLKGKGTQGSLGAEAGDALIEIKVRPHPDFKRDGDDILFELPITIDEAVLGGRVEVPTPSGRVQLAIPKGTSSGKTFRLKGKGVRTRAGSGDQLVTVKIVLPHDIDESLSYFFSEWRQKHGYDPGRK</sequence>
<dbReference type="HOGENOM" id="CLU_017633_0_0_5"/>
<dbReference type="InterPro" id="IPR008971">
    <property type="entry name" value="HSP40/DnaJ_pept-bd"/>
</dbReference>
<dbReference type="KEGG" id="hdn:Hden_2840"/>
<keyword evidence="9" id="KW-1185">Reference proteome</keyword>
<reference evidence="9" key="1">
    <citation type="journal article" date="2011" name="J. Bacteriol.">
        <title>Genome sequences of eight morphologically diverse alphaproteobacteria.</title>
        <authorList>
            <consortium name="US DOE Joint Genome Institute"/>
            <person name="Brown P.J."/>
            <person name="Kysela D.T."/>
            <person name="Buechlein A."/>
            <person name="Hemmerich C."/>
            <person name="Brun Y.V."/>
        </authorList>
    </citation>
    <scope>NUCLEOTIDE SEQUENCE [LARGE SCALE GENOMIC DNA]</scope>
    <source>
        <strain evidence="9">ATCC 51888 / DSM 1869 / NCIB 11706 / TK 0415</strain>
    </source>
</reference>
<evidence type="ECO:0000256" key="3">
    <source>
        <dbReference type="ARBA" id="ARBA00022771"/>
    </source>
</evidence>
<dbReference type="CDD" id="cd10747">
    <property type="entry name" value="DnaJ_C"/>
    <property type="match status" value="1"/>
</dbReference>
<evidence type="ECO:0000256" key="1">
    <source>
        <dbReference type="ARBA" id="ARBA00022723"/>
    </source>
</evidence>
<dbReference type="GO" id="GO:0005737">
    <property type="term" value="C:cytoplasm"/>
    <property type="evidence" value="ECO:0007669"/>
    <property type="project" value="TreeGrafter"/>
</dbReference>
<evidence type="ECO:0000256" key="2">
    <source>
        <dbReference type="ARBA" id="ARBA00022737"/>
    </source>
</evidence>
<evidence type="ECO:0000313" key="9">
    <source>
        <dbReference type="Proteomes" id="UP000002033"/>
    </source>
</evidence>
<keyword evidence="5" id="KW-0143">Chaperone</keyword>
<dbReference type="GO" id="GO:0042026">
    <property type="term" value="P:protein refolding"/>
    <property type="evidence" value="ECO:0007669"/>
    <property type="project" value="TreeGrafter"/>
</dbReference>
<evidence type="ECO:0000256" key="6">
    <source>
        <dbReference type="SAM" id="MobiDB-lite"/>
    </source>
</evidence>
<dbReference type="OrthoDB" id="9779889at2"/>
<feature type="domain" description="J" evidence="7">
    <location>
        <begin position="9"/>
        <end position="74"/>
    </location>
</feature>
<dbReference type="SMART" id="SM00271">
    <property type="entry name" value="DnaJ"/>
    <property type="match status" value="1"/>
</dbReference>
<feature type="compositionally biased region" description="Gly residues" evidence="6">
    <location>
        <begin position="89"/>
        <end position="99"/>
    </location>
</feature>
<accession>D8JUK6</accession>
<evidence type="ECO:0000313" key="8">
    <source>
        <dbReference type="EMBL" id="ADJ24636.1"/>
    </source>
</evidence>
<gene>
    <name evidence="8" type="ordered locus">Hden_2840</name>
</gene>
<dbReference type="InterPro" id="IPR018253">
    <property type="entry name" value="DnaJ_domain_CS"/>
</dbReference>
<keyword evidence="3" id="KW-0863">Zinc-finger</keyword>
<dbReference type="PROSITE" id="PS50076">
    <property type="entry name" value="DNAJ_2"/>
    <property type="match status" value="1"/>
</dbReference>
<dbReference type="FunFam" id="2.60.260.20:FF:000005">
    <property type="entry name" value="Chaperone protein dnaJ 1, mitochondrial"/>
    <property type="match status" value="1"/>
</dbReference>
<feature type="compositionally biased region" description="Basic and acidic residues" evidence="6">
    <location>
        <begin position="63"/>
        <end position="83"/>
    </location>
</feature>
<dbReference type="Pfam" id="PF00226">
    <property type="entry name" value="DnaJ"/>
    <property type="match status" value="1"/>
</dbReference>
<dbReference type="GO" id="GO:0008270">
    <property type="term" value="F:zinc ion binding"/>
    <property type="evidence" value="ECO:0007669"/>
    <property type="project" value="UniProtKB-KW"/>
</dbReference>
<dbReference type="STRING" id="582899.Hden_2840"/>
<keyword evidence="2" id="KW-0677">Repeat</keyword>
<keyword evidence="1" id="KW-0479">Metal-binding</keyword>
<protein>
    <submittedName>
        <fullName evidence="8">Chaperone DnaJ domain protein</fullName>
    </submittedName>
</protein>
<dbReference type="CDD" id="cd06257">
    <property type="entry name" value="DnaJ"/>
    <property type="match status" value="1"/>
</dbReference>
<feature type="region of interest" description="Disordered" evidence="6">
    <location>
        <begin position="57"/>
        <end position="109"/>
    </location>
</feature>